<protein>
    <recommendedName>
        <fullName evidence="6">Xylanolytic transcriptional activator regulatory domain-containing protein</fullName>
    </recommendedName>
</protein>
<evidence type="ECO:0000259" key="6">
    <source>
        <dbReference type="Pfam" id="PF04082"/>
    </source>
</evidence>
<keyword evidence="3" id="KW-0805">Transcription regulation</keyword>
<evidence type="ECO:0000256" key="3">
    <source>
        <dbReference type="ARBA" id="ARBA00023015"/>
    </source>
</evidence>
<dbReference type="InterPro" id="IPR007219">
    <property type="entry name" value="XnlR_reg_dom"/>
</dbReference>
<dbReference type="CDD" id="cd12148">
    <property type="entry name" value="fungal_TF_MHR"/>
    <property type="match status" value="1"/>
</dbReference>
<name>A0ABR3F0W3_9AGAR</name>
<dbReference type="Proteomes" id="UP001465976">
    <property type="component" value="Unassembled WGS sequence"/>
</dbReference>
<reference evidence="7 8" key="1">
    <citation type="submission" date="2024-02" db="EMBL/GenBank/DDBJ databases">
        <title>A draft genome for the cacao thread blight pathogen Marasmius crinis-equi.</title>
        <authorList>
            <person name="Cohen S.P."/>
            <person name="Baruah I.K."/>
            <person name="Amoako-Attah I."/>
            <person name="Bukari Y."/>
            <person name="Meinhardt L.W."/>
            <person name="Bailey B.A."/>
        </authorList>
    </citation>
    <scope>NUCLEOTIDE SEQUENCE [LARGE SCALE GENOMIC DNA]</scope>
    <source>
        <strain evidence="7 8">GH-76</strain>
    </source>
</reference>
<sequence>MKDLPSETRRKLLRSFIPHSTNFGFFLDGARFQSNSEGDQPSPALESAIYLMGSYLSYHQELSSLQKDLLNHALLDATQGLSVNHPHKVLHTVQAEVLIAQYLLLNGRVLEGKYHLSTAVSIVLGAGFHKIRSGQQQAIPRSGMVLPPPRDAREEVERVNALWTVLVLNHCWTAADGGESNISYDMPESRVDAPWPLDFGGSTEPQYPGNLQSGYTIQNFLANQPDGGSSLSALHAKAAILFEQASLLLRQYGSQMNARDAAKFRINFGNLNTLIHRFISELPSMNGAGSRTTVRRLLVIHTLARVAAIQLHYVFSAQDPNSHAIVVSNAETIVTLLRETNMSDFPFVDPIMSVLWMATAKVFTDELTNARAGTHQAQRVPSQGYVAAVEAIMSVMSFFAPHSPLIDTQLAQIRRSIMG</sequence>
<dbReference type="Pfam" id="PF04082">
    <property type="entry name" value="Fungal_trans"/>
    <property type="match status" value="1"/>
</dbReference>
<comment type="subcellular location">
    <subcellularLocation>
        <location evidence="1">Nucleus</location>
    </subcellularLocation>
</comment>
<dbReference type="PANTHER" id="PTHR47338:SF29">
    <property type="entry name" value="ZN(2)-C6 FUNGAL-TYPE DOMAIN-CONTAINING PROTEIN"/>
    <property type="match status" value="1"/>
</dbReference>
<evidence type="ECO:0000256" key="2">
    <source>
        <dbReference type="ARBA" id="ARBA00022723"/>
    </source>
</evidence>
<dbReference type="EMBL" id="JBAHYK010001248">
    <property type="protein sequence ID" value="KAL0568833.1"/>
    <property type="molecule type" value="Genomic_DNA"/>
</dbReference>
<keyword evidence="4" id="KW-0804">Transcription</keyword>
<dbReference type="InterPro" id="IPR050815">
    <property type="entry name" value="TF_fung"/>
</dbReference>
<feature type="domain" description="Xylanolytic transcriptional activator regulatory" evidence="6">
    <location>
        <begin position="31"/>
        <end position="213"/>
    </location>
</feature>
<proteinExistence type="predicted"/>
<accession>A0ABR3F0W3</accession>
<evidence type="ECO:0000256" key="4">
    <source>
        <dbReference type="ARBA" id="ARBA00023163"/>
    </source>
</evidence>
<organism evidence="7 8">
    <name type="scientific">Marasmius crinis-equi</name>
    <dbReference type="NCBI Taxonomy" id="585013"/>
    <lineage>
        <taxon>Eukaryota</taxon>
        <taxon>Fungi</taxon>
        <taxon>Dikarya</taxon>
        <taxon>Basidiomycota</taxon>
        <taxon>Agaricomycotina</taxon>
        <taxon>Agaricomycetes</taxon>
        <taxon>Agaricomycetidae</taxon>
        <taxon>Agaricales</taxon>
        <taxon>Marasmiineae</taxon>
        <taxon>Marasmiaceae</taxon>
        <taxon>Marasmius</taxon>
    </lineage>
</organism>
<evidence type="ECO:0000256" key="5">
    <source>
        <dbReference type="ARBA" id="ARBA00023242"/>
    </source>
</evidence>
<keyword evidence="8" id="KW-1185">Reference proteome</keyword>
<keyword evidence="5" id="KW-0539">Nucleus</keyword>
<keyword evidence="2" id="KW-0479">Metal-binding</keyword>
<evidence type="ECO:0000313" key="8">
    <source>
        <dbReference type="Proteomes" id="UP001465976"/>
    </source>
</evidence>
<evidence type="ECO:0000256" key="1">
    <source>
        <dbReference type="ARBA" id="ARBA00004123"/>
    </source>
</evidence>
<dbReference type="PANTHER" id="PTHR47338">
    <property type="entry name" value="ZN(II)2CYS6 TRANSCRIPTION FACTOR (EUROFUNG)-RELATED"/>
    <property type="match status" value="1"/>
</dbReference>
<gene>
    <name evidence="7" type="ORF">V5O48_013136</name>
</gene>
<comment type="caution">
    <text evidence="7">The sequence shown here is derived from an EMBL/GenBank/DDBJ whole genome shotgun (WGS) entry which is preliminary data.</text>
</comment>
<evidence type="ECO:0000313" key="7">
    <source>
        <dbReference type="EMBL" id="KAL0568833.1"/>
    </source>
</evidence>